<sequence>MSRWMIRCLQNICRYCNPLATPTAILYLTGHSRIFPLFPCSADARVPFAQNSNTKYSPFSTQHPRR</sequence>
<reference evidence="1" key="1">
    <citation type="submission" date="2014-09" db="EMBL/GenBank/DDBJ databases">
        <authorList>
            <person name="Magalhaes I.L.F."/>
            <person name="Oliveira U."/>
            <person name="Santos F.R."/>
            <person name="Vidigal T.H.D.A."/>
            <person name="Brescovit A.D."/>
            <person name="Santos A.J."/>
        </authorList>
    </citation>
    <scope>NUCLEOTIDE SEQUENCE</scope>
    <source>
        <tissue evidence="1">Shoot tissue taken approximately 20 cm above the soil surface</tissue>
    </source>
</reference>
<evidence type="ECO:0000313" key="1">
    <source>
        <dbReference type="EMBL" id="JAE01690.1"/>
    </source>
</evidence>
<proteinExistence type="predicted"/>
<accession>A0A0A9ELU2</accession>
<dbReference type="AlphaFoldDB" id="A0A0A9ELU2"/>
<reference evidence="1" key="2">
    <citation type="journal article" date="2015" name="Data Brief">
        <title>Shoot transcriptome of the giant reed, Arundo donax.</title>
        <authorList>
            <person name="Barrero R.A."/>
            <person name="Guerrero F.D."/>
            <person name="Moolhuijzen P."/>
            <person name="Goolsby J.A."/>
            <person name="Tidwell J."/>
            <person name="Bellgard S.E."/>
            <person name="Bellgard M.I."/>
        </authorList>
    </citation>
    <scope>NUCLEOTIDE SEQUENCE</scope>
    <source>
        <tissue evidence="1">Shoot tissue taken approximately 20 cm above the soil surface</tissue>
    </source>
</reference>
<dbReference type="EMBL" id="GBRH01196206">
    <property type="protein sequence ID" value="JAE01690.1"/>
    <property type="molecule type" value="Transcribed_RNA"/>
</dbReference>
<name>A0A0A9ELU2_ARUDO</name>
<protein>
    <submittedName>
        <fullName evidence="1">Uncharacterized protein</fullName>
    </submittedName>
</protein>
<organism evidence="1">
    <name type="scientific">Arundo donax</name>
    <name type="common">Giant reed</name>
    <name type="synonym">Donax arundinaceus</name>
    <dbReference type="NCBI Taxonomy" id="35708"/>
    <lineage>
        <taxon>Eukaryota</taxon>
        <taxon>Viridiplantae</taxon>
        <taxon>Streptophyta</taxon>
        <taxon>Embryophyta</taxon>
        <taxon>Tracheophyta</taxon>
        <taxon>Spermatophyta</taxon>
        <taxon>Magnoliopsida</taxon>
        <taxon>Liliopsida</taxon>
        <taxon>Poales</taxon>
        <taxon>Poaceae</taxon>
        <taxon>PACMAD clade</taxon>
        <taxon>Arundinoideae</taxon>
        <taxon>Arundineae</taxon>
        <taxon>Arundo</taxon>
    </lineage>
</organism>